<protein>
    <recommendedName>
        <fullName evidence="4">DUF4430 domain-containing protein</fullName>
    </recommendedName>
</protein>
<keyword evidence="3" id="KW-1185">Reference proteome</keyword>
<name>A0A834IAS6_RHYFE</name>
<reference evidence="2" key="1">
    <citation type="submission" date="2020-08" db="EMBL/GenBank/DDBJ databases">
        <title>Genome sequencing and assembly of the red palm weevil Rhynchophorus ferrugineus.</title>
        <authorList>
            <person name="Dias G.B."/>
            <person name="Bergman C.M."/>
            <person name="Manee M."/>
        </authorList>
    </citation>
    <scope>NUCLEOTIDE SEQUENCE</scope>
    <source>
        <strain evidence="2">AA-2017</strain>
        <tissue evidence="2">Whole larva</tissue>
    </source>
</reference>
<accession>A0A834IAS6</accession>
<dbReference type="GO" id="GO:0031419">
    <property type="term" value="F:cobalamin binding"/>
    <property type="evidence" value="ECO:0007669"/>
    <property type="project" value="TreeGrafter"/>
</dbReference>
<sequence length="159" mass="18337">MQVLCMHVKMKSFLLIFFVVTLFQFVVPTYTAADKAEEPSATISYTLWLNPDITKQESLNITAPNGTSFYEVMQLAASLNPNFAFQAREYPGMGHYIFKLAGQEEDLVNNIYWMIFKLTDLPDPTNPPSDDFLTPVGVDSIFINDKDIYLFWYKYVIFE</sequence>
<gene>
    <name evidence="2" type="ORF">GWI33_012096</name>
</gene>
<dbReference type="OrthoDB" id="6343110at2759"/>
<evidence type="ECO:0000313" key="3">
    <source>
        <dbReference type="Proteomes" id="UP000625711"/>
    </source>
</evidence>
<proteinExistence type="predicted"/>
<feature type="chain" id="PRO_5032957624" description="DUF4430 domain-containing protein" evidence="1">
    <location>
        <begin position="29"/>
        <end position="159"/>
    </location>
</feature>
<dbReference type="GO" id="GO:0015889">
    <property type="term" value="P:cobalamin transport"/>
    <property type="evidence" value="ECO:0007669"/>
    <property type="project" value="TreeGrafter"/>
</dbReference>
<dbReference type="EMBL" id="JAACXV010011100">
    <property type="protein sequence ID" value="KAF7275193.1"/>
    <property type="molecule type" value="Genomic_DNA"/>
</dbReference>
<comment type="caution">
    <text evidence="2">The sequence shown here is derived from an EMBL/GenBank/DDBJ whole genome shotgun (WGS) entry which is preliminary data.</text>
</comment>
<dbReference type="Gene3D" id="2.170.130.30">
    <property type="match status" value="1"/>
</dbReference>
<keyword evidence="1" id="KW-0732">Signal</keyword>
<dbReference type="InterPro" id="IPR051588">
    <property type="entry name" value="Cobalamin_Transport"/>
</dbReference>
<evidence type="ECO:0008006" key="4">
    <source>
        <dbReference type="Google" id="ProtNLM"/>
    </source>
</evidence>
<dbReference type="PANTHER" id="PTHR10559">
    <property type="entry name" value="TRANSCOBALAMIN-1/GASTRIC INTRINSIC FACTOR"/>
    <property type="match status" value="1"/>
</dbReference>
<evidence type="ECO:0000256" key="1">
    <source>
        <dbReference type="SAM" id="SignalP"/>
    </source>
</evidence>
<organism evidence="2 3">
    <name type="scientific">Rhynchophorus ferrugineus</name>
    <name type="common">Red palm weevil</name>
    <name type="synonym">Curculio ferrugineus</name>
    <dbReference type="NCBI Taxonomy" id="354439"/>
    <lineage>
        <taxon>Eukaryota</taxon>
        <taxon>Metazoa</taxon>
        <taxon>Ecdysozoa</taxon>
        <taxon>Arthropoda</taxon>
        <taxon>Hexapoda</taxon>
        <taxon>Insecta</taxon>
        <taxon>Pterygota</taxon>
        <taxon>Neoptera</taxon>
        <taxon>Endopterygota</taxon>
        <taxon>Coleoptera</taxon>
        <taxon>Polyphaga</taxon>
        <taxon>Cucujiformia</taxon>
        <taxon>Curculionidae</taxon>
        <taxon>Dryophthorinae</taxon>
        <taxon>Rhynchophorus</taxon>
    </lineage>
</organism>
<feature type="signal peptide" evidence="1">
    <location>
        <begin position="1"/>
        <end position="28"/>
    </location>
</feature>
<dbReference type="AlphaFoldDB" id="A0A834IAS6"/>
<dbReference type="GO" id="GO:0005615">
    <property type="term" value="C:extracellular space"/>
    <property type="evidence" value="ECO:0007669"/>
    <property type="project" value="TreeGrafter"/>
</dbReference>
<evidence type="ECO:0000313" key="2">
    <source>
        <dbReference type="EMBL" id="KAF7275193.1"/>
    </source>
</evidence>
<dbReference type="Proteomes" id="UP000625711">
    <property type="component" value="Unassembled WGS sequence"/>
</dbReference>
<dbReference type="PANTHER" id="PTHR10559:SF18">
    <property type="entry name" value="TRANSCOBALAMIN II"/>
    <property type="match status" value="1"/>
</dbReference>